<dbReference type="STRING" id="98765.A0A2R6QXM3"/>
<evidence type="ECO:0000313" key="3">
    <source>
        <dbReference type="Proteomes" id="UP000186601"/>
    </source>
</evidence>
<dbReference type="PANTHER" id="PTHR38248:SF2">
    <property type="entry name" value="FUNK1 11"/>
    <property type="match status" value="1"/>
</dbReference>
<feature type="domain" description="Protein kinase" evidence="1">
    <location>
        <begin position="1"/>
        <end position="381"/>
    </location>
</feature>
<evidence type="ECO:0000259" key="1">
    <source>
        <dbReference type="PROSITE" id="PS50011"/>
    </source>
</evidence>
<dbReference type="Proteomes" id="UP000186601">
    <property type="component" value="Unassembled WGS sequence"/>
</dbReference>
<name>A0A2R6QXM3_9APHY</name>
<dbReference type="SUPFAM" id="SSF56112">
    <property type="entry name" value="Protein kinase-like (PK-like)"/>
    <property type="match status" value="1"/>
</dbReference>
<dbReference type="InterPro" id="IPR000719">
    <property type="entry name" value="Prot_kinase_dom"/>
</dbReference>
<dbReference type="InterPro" id="IPR011009">
    <property type="entry name" value="Kinase-like_dom_sf"/>
</dbReference>
<dbReference type="GO" id="GO:0004672">
    <property type="term" value="F:protein kinase activity"/>
    <property type="evidence" value="ECO:0007669"/>
    <property type="project" value="InterPro"/>
</dbReference>
<dbReference type="PANTHER" id="PTHR38248">
    <property type="entry name" value="FUNK1 6"/>
    <property type="match status" value="1"/>
</dbReference>
<proteinExistence type="predicted"/>
<dbReference type="AlphaFoldDB" id="A0A2R6QXM3"/>
<dbReference type="EMBL" id="MLYV02000299">
    <property type="protein sequence ID" value="PSS17121.1"/>
    <property type="molecule type" value="Genomic_DNA"/>
</dbReference>
<reference evidence="2 3" key="1">
    <citation type="submission" date="2018-02" db="EMBL/GenBank/DDBJ databases">
        <title>Genome sequence of the basidiomycete white-rot fungus Phlebia centrifuga.</title>
        <authorList>
            <person name="Granchi Z."/>
            <person name="Peng M."/>
            <person name="de Vries R.P."/>
            <person name="Hilden K."/>
            <person name="Makela M.R."/>
            <person name="Grigoriev I."/>
            <person name="Riley R."/>
        </authorList>
    </citation>
    <scope>NUCLEOTIDE SEQUENCE [LARGE SCALE GENOMIC DNA]</scope>
    <source>
        <strain evidence="2 3">FBCC195</strain>
    </source>
</reference>
<dbReference type="SMART" id="SM00220">
    <property type="entry name" value="S_TKc"/>
    <property type="match status" value="1"/>
</dbReference>
<accession>A0A2R6QXM3</accession>
<protein>
    <recommendedName>
        <fullName evidence="1">Protein kinase domain-containing protein</fullName>
    </recommendedName>
</protein>
<organism evidence="2 3">
    <name type="scientific">Hermanssonia centrifuga</name>
    <dbReference type="NCBI Taxonomy" id="98765"/>
    <lineage>
        <taxon>Eukaryota</taxon>
        <taxon>Fungi</taxon>
        <taxon>Dikarya</taxon>
        <taxon>Basidiomycota</taxon>
        <taxon>Agaricomycotina</taxon>
        <taxon>Agaricomycetes</taxon>
        <taxon>Polyporales</taxon>
        <taxon>Meruliaceae</taxon>
        <taxon>Hermanssonia</taxon>
    </lineage>
</organism>
<dbReference type="OrthoDB" id="3271139at2759"/>
<sequence length="519" mass="58136">MTPLHDNLKDLQYDIKVQTHDGEEVYRTVTLLSDSGAQSLHGRGTRVWKVVRVKDGEAVGDPVVLKDSWVDLDRPREGAILQEICGMAASEPVDKTLSDALLTVECYGDVVIDGDGDRCIDRTTRMNLSDLPTHGSDTDTVVIKLLLHCHHKVHHRVVFKEICQTIQQLVSFHDKFRVLGQTSIILKALHGFGWVHRDISSGNILMDSFGRAKLVDLEYAKKLDGGDSVAETQVGTSKYMAVEVGARGYRFRPPLDLPPIPKDYILRSTDFDSISEGDSALNIPPPPRPILPIPIRGPVTPFRYNPIHDFESLWWLATHFMLKIEALYINEQGPPPARSLDELREQRNWSLFLSYDRTERLIALSDSDKFQEILCSLHPSVKPYGLALDTWRSRITCAHRQAQQTPILNADAAMRGLYDAFSQDLFTMANALARKTVVTEESEKERLAQLTAAAEVQGTSATKRRLDTQIESHEDDRNPGGIDVATPPHKKARIVRPVRAILVEGPAARTRSRTKANAR</sequence>
<dbReference type="InterPro" id="IPR040976">
    <property type="entry name" value="Pkinase_fungal"/>
</dbReference>
<dbReference type="GO" id="GO:0005524">
    <property type="term" value="F:ATP binding"/>
    <property type="evidence" value="ECO:0007669"/>
    <property type="project" value="InterPro"/>
</dbReference>
<evidence type="ECO:0000313" key="2">
    <source>
        <dbReference type="EMBL" id="PSS17121.1"/>
    </source>
</evidence>
<dbReference type="PROSITE" id="PS50011">
    <property type="entry name" value="PROTEIN_KINASE_DOM"/>
    <property type="match status" value="1"/>
</dbReference>
<keyword evidence="3" id="KW-1185">Reference proteome</keyword>
<dbReference type="Gene3D" id="1.10.510.10">
    <property type="entry name" value="Transferase(Phosphotransferase) domain 1"/>
    <property type="match status" value="1"/>
</dbReference>
<comment type="caution">
    <text evidence="2">The sequence shown here is derived from an EMBL/GenBank/DDBJ whole genome shotgun (WGS) entry which is preliminary data.</text>
</comment>
<dbReference type="Pfam" id="PF17667">
    <property type="entry name" value="Pkinase_fungal"/>
    <property type="match status" value="1"/>
</dbReference>
<gene>
    <name evidence="2" type="ORF">PHLCEN_2v3245</name>
</gene>